<reference evidence="8 9" key="1">
    <citation type="submission" date="2014-11" db="EMBL/GenBank/DDBJ databases">
        <title>Complete Genome Sequence of Pseudoalteromonas sp. Strain OCN003 Isolated from Kaneohe Bay, Oahu, Hawaii.</title>
        <authorList>
            <person name="Beurmann S."/>
            <person name="Videau P."/>
            <person name="Ushijima B."/>
            <person name="Smith A.M."/>
            <person name="Aeby G.S."/>
            <person name="Callahan S.M."/>
            <person name="Belcaid M."/>
        </authorList>
    </citation>
    <scope>NUCLEOTIDE SEQUENCE [LARGE SCALE GENOMIC DNA]</scope>
    <source>
        <strain evidence="8 9">OCN003</strain>
    </source>
</reference>
<gene>
    <name evidence="8" type="ORF">OM33_09710</name>
</gene>
<dbReference type="AlphaFoldDB" id="A0A0A7EFE9"/>
<comment type="subcellular location">
    <subcellularLocation>
        <location evidence="1">Cell membrane</location>
        <topology evidence="1">Multi-pass membrane protein</topology>
    </subcellularLocation>
</comment>
<sequence>MEFDLAELTCLLLFAIALIKSLDTKTRRILFSNQVVQRSVLAISLMLVGFWSLKAGLYPGLDIHVLALTGVTLTLGPRLSIIAAALSHSLQLGLGLVPIEQIGSYALLTSLAPILFSYALFLLCYQYVTRHLFVYIFVNSFLGAGLTAIFHIVLMTGYHYFSGHYDWHTLFDNYTFLASLIWFPEATINGMAMTVLIIYRPHWVRTFYDNEYLAR</sequence>
<dbReference type="KEGG" id="pseo:OM33_09710"/>
<feature type="transmembrane region" description="Helical" evidence="7">
    <location>
        <begin position="105"/>
        <end position="125"/>
    </location>
</feature>
<dbReference type="Pfam" id="PF01891">
    <property type="entry name" value="CbiM"/>
    <property type="match status" value="1"/>
</dbReference>
<evidence type="ECO:0000256" key="7">
    <source>
        <dbReference type="SAM" id="Phobius"/>
    </source>
</evidence>
<dbReference type="Proteomes" id="UP000030341">
    <property type="component" value="Chromosome 1"/>
</dbReference>
<evidence type="ECO:0000256" key="5">
    <source>
        <dbReference type="ARBA" id="ARBA00022989"/>
    </source>
</evidence>
<dbReference type="OrthoDB" id="5297929at2"/>
<feature type="transmembrane region" description="Helical" evidence="7">
    <location>
        <begin position="132"/>
        <end position="154"/>
    </location>
</feature>
<keyword evidence="3" id="KW-1003">Cell membrane</keyword>
<evidence type="ECO:0000313" key="8">
    <source>
        <dbReference type="EMBL" id="AIY65395.1"/>
    </source>
</evidence>
<evidence type="ECO:0000256" key="2">
    <source>
        <dbReference type="ARBA" id="ARBA00022448"/>
    </source>
</evidence>
<evidence type="ECO:0000256" key="6">
    <source>
        <dbReference type="ARBA" id="ARBA00023136"/>
    </source>
</evidence>
<dbReference type="HOGENOM" id="CLU_081268_1_0_6"/>
<feature type="transmembrane region" description="Helical" evidence="7">
    <location>
        <begin position="34"/>
        <end position="53"/>
    </location>
</feature>
<keyword evidence="4 7" id="KW-0812">Transmembrane</keyword>
<name>A0A0A7EFE9_9GAMM</name>
<feature type="transmembrane region" description="Helical" evidence="7">
    <location>
        <begin position="174"/>
        <end position="199"/>
    </location>
</feature>
<evidence type="ECO:0000313" key="9">
    <source>
        <dbReference type="Proteomes" id="UP000030341"/>
    </source>
</evidence>
<protein>
    <submittedName>
        <fullName evidence="8">Membrane protein</fullName>
    </submittedName>
</protein>
<accession>A0A0A7EFE9</accession>
<dbReference type="EMBL" id="CP009888">
    <property type="protein sequence ID" value="AIY65395.1"/>
    <property type="molecule type" value="Genomic_DNA"/>
</dbReference>
<dbReference type="RefSeq" id="WP_038641239.1">
    <property type="nucleotide sequence ID" value="NZ_CP009888.1"/>
</dbReference>
<keyword evidence="5 7" id="KW-1133">Transmembrane helix</keyword>
<evidence type="ECO:0000256" key="3">
    <source>
        <dbReference type="ARBA" id="ARBA00022475"/>
    </source>
</evidence>
<dbReference type="InterPro" id="IPR002751">
    <property type="entry name" value="CbiM/NikMN"/>
</dbReference>
<evidence type="ECO:0000256" key="4">
    <source>
        <dbReference type="ARBA" id="ARBA00022692"/>
    </source>
</evidence>
<dbReference type="GO" id="GO:0005886">
    <property type="term" value="C:plasma membrane"/>
    <property type="evidence" value="ECO:0007669"/>
    <property type="project" value="UniProtKB-SubCell"/>
</dbReference>
<proteinExistence type="predicted"/>
<keyword evidence="9" id="KW-1185">Reference proteome</keyword>
<keyword evidence="2" id="KW-0813">Transport</keyword>
<organism evidence="8 9">
    <name type="scientific">Pseudoalteromonas piratica</name>
    <dbReference type="NCBI Taxonomy" id="1348114"/>
    <lineage>
        <taxon>Bacteria</taxon>
        <taxon>Pseudomonadati</taxon>
        <taxon>Pseudomonadota</taxon>
        <taxon>Gammaproteobacteria</taxon>
        <taxon>Alteromonadales</taxon>
        <taxon>Pseudoalteromonadaceae</taxon>
        <taxon>Pseudoalteromonas</taxon>
    </lineage>
</organism>
<evidence type="ECO:0000256" key="1">
    <source>
        <dbReference type="ARBA" id="ARBA00004651"/>
    </source>
</evidence>
<dbReference type="STRING" id="1348114.OM33_09710"/>
<dbReference type="GO" id="GO:0000041">
    <property type="term" value="P:transition metal ion transport"/>
    <property type="evidence" value="ECO:0007669"/>
    <property type="project" value="InterPro"/>
</dbReference>
<dbReference type="Gene3D" id="1.10.1760.20">
    <property type="match status" value="1"/>
</dbReference>
<dbReference type="eggNOG" id="COG3235">
    <property type="taxonomic scope" value="Bacteria"/>
</dbReference>
<keyword evidence="6 7" id="KW-0472">Membrane</keyword>